<evidence type="ECO:0000313" key="3">
    <source>
        <dbReference type="Proteomes" id="UP000597762"/>
    </source>
</evidence>
<keyword evidence="1" id="KW-1133">Transmembrane helix</keyword>
<keyword evidence="1" id="KW-0472">Membrane</keyword>
<name>A0A812B2C0_ACAPH</name>
<dbReference type="EMBL" id="CAHIKZ030000381">
    <property type="protein sequence ID" value="CAE1171399.1"/>
    <property type="molecule type" value="Genomic_DNA"/>
</dbReference>
<feature type="transmembrane region" description="Helical" evidence="1">
    <location>
        <begin position="6"/>
        <end position="26"/>
    </location>
</feature>
<keyword evidence="1" id="KW-0812">Transmembrane</keyword>
<dbReference type="Proteomes" id="UP000597762">
    <property type="component" value="Unassembled WGS sequence"/>
</dbReference>
<evidence type="ECO:0000256" key="1">
    <source>
        <dbReference type="SAM" id="Phobius"/>
    </source>
</evidence>
<dbReference type="AlphaFoldDB" id="A0A812B2C0"/>
<accession>A0A812B2C0</accession>
<keyword evidence="3" id="KW-1185">Reference proteome</keyword>
<feature type="transmembrane region" description="Helical" evidence="1">
    <location>
        <begin position="157"/>
        <end position="175"/>
    </location>
</feature>
<comment type="caution">
    <text evidence="2">The sequence shown here is derived from an EMBL/GenBank/DDBJ whole genome shotgun (WGS) entry which is preliminary data.</text>
</comment>
<proteinExistence type="predicted"/>
<gene>
    <name evidence="2" type="ORF">SPHA_11547</name>
</gene>
<feature type="transmembrane region" description="Helical" evidence="1">
    <location>
        <begin position="128"/>
        <end position="145"/>
    </location>
</feature>
<feature type="transmembrane region" description="Helical" evidence="1">
    <location>
        <begin position="38"/>
        <end position="63"/>
    </location>
</feature>
<evidence type="ECO:0000313" key="2">
    <source>
        <dbReference type="EMBL" id="CAE1171399.1"/>
    </source>
</evidence>
<feature type="transmembrane region" description="Helical" evidence="1">
    <location>
        <begin position="75"/>
        <end position="98"/>
    </location>
</feature>
<protein>
    <submittedName>
        <fullName evidence="2">Uncharacterized protein</fullName>
    </submittedName>
</protein>
<reference evidence="2" key="1">
    <citation type="submission" date="2021-01" db="EMBL/GenBank/DDBJ databases">
        <authorList>
            <person name="Li R."/>
            <person name="Bekaert M."/>
        </authorList>
    </citation>
    <scope>NUCLEOTIDE SEQUENCE</scope>
    <source>
        <strain evidence="2">Farmed</strain>
    </source>
</reference>
<sequence length="214" mass="25010">MTNCYYYFFFFSQMFHLPFFLFYGFFKCFTRLISFILYFYSLLYTSLFISPFCEFFSLFLNYFLVCSCLPPTNPFTYLLLSLLSSISLSSLFSWLFLLFPPPLSFFEYFSLTNFLSLFLSSSHQSLHLSLLSLISLSALFFCFFSSPSSVSLLFSHYSLLSLIIYPHFCLISFVSSPPPSSNLSSYLFISRSLNISLFQKSSTFRLTFFSLTFT</sequence>
<organism evidence="2 3">
    <name type="scientific">Acanthosepion pharaonis</name>
    <name type="common">Pharaoh cuttlefish</name>
    <name type="synonym">Sepia pharaonis</name>
    <dbReference type="NCBI Taxonomy" id="158019"/>
    <lineage>
        <taxon>Eukaryota</taxon>
        <taxon>Metazoa</taxon>
        <taxon>Spiralia</taxon>
        <taxon>Lophotrochozoa</taxon>
        <taxon>Mollusca</taxon>
        <taxon>Cephalopoda</taxon>
        <taxon>Coleoidea</taxon>
        <taxon>Decapodiformes</taxon>
        <taxon>Sepiida</taxon>
        <taxon>Sepiina</taxon>
        <taxon>Sepiidae</taxon>
        <taxon>Acanthosepion</taxon>
    </lineage>
</organism>